<keyword evidence="3" id="KW-1185">Reference proteome</keyword>
<dbReference type="RefSeq" id="WP_344604513.1">
    <property type="nucleotide sequence ID" value="NZ_BAAAHE010000016.1"/>
</dbReference>
<keyword evidence="1" id="KW-0812">Transmembrane</keyword>
<name>A0ABN1GTA7_9ACTN</name>
<dbReference type="Proteomes" id="UP001500957">
    <property type="component" value="Unassembled WGS sequence"/>
</dbReference>
<organism evidence="2 3">
    <name type="scientific">Sporichthya brevicatena</name>
    <dbReference type="NCBI Taxonomy" id="171442"/>
    <lineage>
        <taxon>Bacteria</taxon>
        <taxon>Bacillati</taxon>
        <taxon>Actinomycetota</taxon>
        <taxon>Actinomycetes</taxon>
        <taxon>Sporichthyales</taxon>
        <taxon>Sporichthyaceae</taxon>
        <taxon>Sporichthya</taxon>
    </lineage>
</organism>
<feature type="transmembrane region" description="Helical" evidence="1">
    <location>
        <begin position="12"/>
        <end position="33"/>
    </location>
</feature>
<evidence type="ECO:0000313" key="3">
    <source>
        <dbReference type="Proteomes" id="UP001500957"/>
    </source>
</evidence>
<comment type="caution">
    <text evidence="2">The sequence shown here is derived from an EMBL/GenBank/DDBJ whole genome shotgun (WGS) entry which is preliminary data.</text>
</comment>
<keyword evidence="1" id="KW-1133">Transmembrane helix</keyword>
<evidence type="ECO:0000256" key="1">
    <source>
        <dbReference type="SAM" id="Phobius"/>
    </source>
</evidence>
<dbReference type="EMBL" id="BAAAHE010000016">
    <property type="protein sequence ID" value="GAA0618882.1"/>
    <property type="molecule type" value="Genomic_DNA"/>
</dbReference>
<sequence>MDVSWLRSQWDRVLAIGLTVAGAVCLLAGYAGVADSKLLAEQTRYITSGGLGGLFLLALGVTLWVSADLRDEWRKLDRIERMLAGGVLRWAEPSAAAETEPEVPDVPEVSEITEISEVSEIPEVRDRTPVAFRELA</sequence>
<feature type="transmembrane region" description="Helical" evidence="1">
    <location>
        <begin position="45"/>
        <end position="65"/>
    </location>
</feature>
<reference evidence="2 3" key="1">
    <citation type="journal article" date="2019" name="Int. J. Syst. Evol. Microbiol.">
        <title>The Global Catalogue of Microorganisms (GCM) 10K type strain sequencing project: providing services to taxonomists for standard genome sequencing and annotation.</title>
        <authorList>
            <consortium name="The Broad Institute Genomics Platform"/>
            <consortium name="The Broad Institute Genome Sequencing Center for Infectious Disease"/>
            <person name="Wu L."/>
            <person name="Ma J."/>
        </authorList>
    </citation>
    <scope>NUCLEOTIDE SEQUENCE [LARGE SCALE GENOMIC DNA]</scope>
    <source>
        <strain evidence="2 3">JCM 10671</strain>
    </source>
</reference>
<accession>A0ABN1GTA7</accession>
<keyword evidence="1" id="KW-0472">Membrane</keyword>
<gene>
    <name evidence="2" type="ORF">GCM10009547_21570</name>
</gene>
<protein>
    <submittedName>
        <fullName evidence="2">Uncharacterized protein</fullName>
    </submittedName>
</protein>
<proteinExistence type="predicted"/>
<evidence type="ECO:0000313" key="2">
    <source>
        <dbReference type="EMBL" id="GAA0618882.1"/>
    </source>
</evidence>